<dbReference type="Gene3D" id="3.30.70.100">
    <property type="match status" value="1"/>
</dbReference>
<dbReference type="RefSeq" id="WP_146590401.1">
    <property type="nucleotide sequence ID" value="NZ_SJPO01000011.1"/>
</dbReference>
<organism evidence="2 3">
    <name type="scientific">Posidoniimonas polymericola</name>
    <dbReference type="NCBI Taxonomy" id="2528002"/>
    <lineage>
        <taxon>Bacteria</taxon>
        <taxon>Pseudomonadati</taxon>
        <taxon>Planctomycetota</taxon>
        <taxon>Planctomycetia</taxon>
        <taxon>Pirellulales</taxon>
        <taxon>Lacipirellulaceae</taxon>
        <taxon>Posidoniimonas</taxon>
    </lineage>
</organism>
<name>A0A5C5YCX4_9BACT</name>
<evidence type="ECO:0000313" key="2">
    <source>
        <dbReference type="EMBL" id="TWT72798.1"/>
    </source>
</evidence>
<keyword evidence="2" id="KW-0560">Oxidoreductase</keyword>
<comment type="caution">
    <text evidence="2">The sequence shown here is derived from an EMBL/GenBank/DDBJ whole genome shotgun (WGS) entry which is preliminary data.</text>
</comment>
<keyword evidence="3" id="KW-1185">Reference proteome</keyword>
<dbReference type="InterPro" id="IPR011008">
    <property type="entry name" value="Dimeric_a/b-barrel"/>
</dbReference>
<dbReference type="InterPro" id="IPR050744">
    <property type="entry name" value="AI-2_Isomerase_LsrG"/>
</dbReference>
<dbReference type="AlphaFoldDB" id="A0A5C5YCX4"/>
<dbReference type="PANTHER" id="PTHR33336">
    <property type="entry name" value="QUINOL MONOOXYGENASE YGIN-RELATED"/>
    <property type="match status" value="1"/>
</dbReference>
<dbReference type="SUPFAM" id="SSF54909">
    <property type="entry name" value="Dimeric alpha+beta barrel"/>
    <property type="match status" value="1"/>
</dbReference>
<keyword evidence="2" id="KW-0503">Monooxygenase</keyword>
<accession>A0A5C5YCX4</accession>
<dbReference type="InterPro" id="IPR007138">
    <property type="entry name" value="ABM_dom"/>
</dbReference>
<dbReference type="EC" id="1.-.-.-" evidence="2"/>
<gene>
    <name evidence="2" type="primary">ygiN</name>
    <name evidence="2" type="ORF">Pla123a_40970</name>
</gene>
<dbReference type="GO" id="GO:0005829">
    <property type="term" value="C:cytosol"/>
    <property type="evidence" value="ECO:0007669"/>
    <property type="project" value="TreeGrafter"/>
</dbReference>
<reference evidence="2 3" key="1">
    <citation type="submission" date="2019-02" db="EMBL/GenBank/DDBJ databases">
        <title>Deep-cultivation of Planctomycetes and their phenomic and genomic characterization uncovers novel biology.</title>
        <authorList>
            <person name="Wiegand S."/>
            <person name="Jogler M."/>
            <person name="Boedeker C."/>
            <person name="Pinto D."/>
            <person name="Vollmers J."/>
            <person name="Rivas-Marin E."/>
            <person name="Kohn T."/>
            <person name="Peeters S.H."/>
            <person name="Heuer A."/>
            <person name="Rast P."/>
            <person name="Oberbeckmann S."/>
            <person name="Bunk B."/>
            <person name="Jeske O."/>
            <person name="Meyerdierks A."/>
            <person name="Storesund J.E."/>
            <person name="Kallscheuer N."/>
            <person name="Luecker S."/>
            <person name="Lage O.M."/>
            <person name="Pohl T."/>
            <person name="Merkel B.J."/>
            <person name="Hornburger P."/>
            <person name="Mueller R.-W."/>
            <person name="Bruemmer F."/>
            <person name="Labrenz M."/>
            <person name="Spormann A.M."/>
            <person name="Op Den Camp H."/>
            <person name="Overmann J."/>
            <person name="Amann R."/>
            <person name="Jetten M.S.M."/>
            <person name="Mascher T."/>
            <person name="Medema M.H."/>
            <person name="Devos D.P."/>
            <person name="Kaster A.-K."/>
            <person name="Ovreas L."/>
            <person name="Rohde M."/>
            <person name="Galperin M.Y."/>
            <person name="Jogler C."/>
        </authorList>
    </citation>
    <scope>NUCLEOTIDE SEQUENCE [LARGE SCALE GENOMIC DNA]</scope>
    <source>
        <strain evidence="2 3">Pla123a</strain>
    </source>
</reference>
<dbReference type="GO" id="GO:0004497">
    <property type="term" value="F:monooxygenase activity"/>
    <property type="evidence" value="ECO:0007669"/>
    <property type="project" value="UniProtKB-KW"/>
</dbReference>
<evidence type="ECO:0000259" key="1">
    <source>
        <dbReference type="PROSITE" id="PS51725"/>
    </source>
</evidence>
<dbReference type="Proteomes" id="UP000318478">
    <property type="component" value="Unassembled WGS sequence"/>
</dbReference>
<dbReference type="EMBL" id="SJPO01000011">
    <property type="protein sequence ID" value="TWT72798.1"/>
    <property type="molecule type" value="Genomic_DNA"/>
</dbReference>
<feature type="domain" description="ABM" evidence="1">
    <location>
        <begin position="2"/>
        <end position="99"/>
    </location>
</feature>
<sequence>MIHVIATLSLKPGVRDEFLKIFTKLTPVVQAEEGCIEYGAAIDEPTGMDVQQMAGSDAVIVVEKWESVSALEAHLAAPHMEAFRQETAEMSAGVSLLALKPA</sequence>
<dbReference type="Pfam" id="PF03992">
    <property type="entry name" value="ABM"/>
    <property type="match status" value="1"/>
</dbReference>
<proteinExistence type="predicted"/>
<dbReference type="OrthoDB" id="287932at2"/>
<dbReference type="PANTHER" id="PTHR33336:SF3">
    <property type="entry name" value="ABM DOMAIN-CONTAINING PROTEIN"/>
    <property type="match status" value="1"/>
</dbReference>
<dbReference type="PROSITE" id="PS51725">
    <property type="entry name" value="ABM"/>
    <property type="match status" value="1"/>
</dbReference>
<evidence type="ECO:0000313" key="3">
    <source>
        <dbReference type="Proteomes" id="UP000318478"/>
    </source>
</evidence>
<protein>
    <submittedName>
        <fullName evidence="2">Putative quinol monooxygenase YgiN</fullName>
        <ecNumber evidence="2">1.-.-.-</ecNumber>
    </submittedName>
</protein>